<evidence type="ECO:0000313" key="3">
    <source>
        <dbReference type="EMBL" id="PNW69666.1"/>
    </source>
</evidence>
<dbReference type="AlphaFoldDB" id="A0A2K3CN10"/>
<keyword evidence="4" id="KW-1185">Reference proteome</keyword>
<feature type="chain" id="PRO_5014444194" evidence="2">
    <location>
        <begin position="20"/>
        <end position="90"/>
    </location>
</feature>
<dbReference type="EMBL" id="KZ454953">
    <property type="protein sequence ID" value="PNW69666.1"/>
    <property type="molecule type" value="Genomic_DNA"/>
</dbReference>
<proteinExistence type="predicted"/>
<name>A0A2K3CN10_CHLRE</name>
<sequence>MDMASAILFMGLFLSLGMAFSGAMLGLGIGHGLRKGGEGIGKGIADAGESIRQGLQRHARGILFAKPHDTPPPEPDFADPTPERPGCVCS</sequence>
<evidence type="ECO:0000313" key="4">
    <source>
        <dbReference type="Proteomes" id="UP000006906"/>
    </source>
</evidence>
<dbReference type="KEGG" id="cre:CHLRE_26g756647v5"/>
<evidence type="ECO:0000256" key="2">
    <source>
        <dbReference type="SAM" id="SignalP"/>
    </source>
</evidence>
<dbReference type="GeneID" id="66057322"/>
<accession>A0A2K3CN10</accession>
<reference evidence="3 4" key="1">
    <citation type="journal article" date="2007" name="Science">
        <title>The Chlamydomonas genome reveals the evolution of key animal and plant functions.</title>
        <authorList>
            <person name="Merchant S.S."/>
            <person name="Prochnik S.E."/>
            <person name="Vallon O."/>
            <person name="Harris E.H."/>
            <person name="Karpowicz S.J."/>
            <person name="Witman G.B."/>
            <person name="Terry A."/>
            <person name="Salamov A."/>
            <person name="Fritz-Laylin L.K."/>
            <person name="Marechal-Drouard L."/>
            <person name="Marshall W.F."/>
            <person name="Qu L.H."/>
            <person name="Nelson D.R."/>
            <person name="Sanderfoot A.A."/>
            <person name="Spalding M.H."/>
            <person name="Kapitonov V.V."/>
            <person name="Ren Q."/>
            <person name="Ferris P."/>
            <person name="Lindquist E."/>
            <person name="Shapiro H."/>
            <person name="Lucas S.M."/>
            <person name="Grimwood J."/>
            <person name="Schmutz J."/>
            <person name="Cardol P."/>
            <person name="Cerutti H."/>
            <person name="Chanfreau G."/>
            <person name="Chen C.L."/>
            <person name="Cognat V."/>
            <person name="Croft M.T."/>
            <person name="Dent R."/>
            <person name="Dutcher S."/>
            <person name="Fernandez E."/>
            <person name="Fukuzawa H."/>
            <person name="Gonzalez-Ballester D."/>
            <person name="Gonzalez-Halphen D."/>
            <person name="Hallmann A."/>
            <person name="Hanikenne M."/>
            <person name="Hippler M."/>
            <person name="Inwood W."/>
            <person name="Jabbari K."/>
            <person name="Kalanon M."/>
            <person name="Kuras R."/>
            <person name="Lefebvre P.A."/>
            <person name="Lemaire S.D."/>
            <person name="Lobanov A.V."/>
            <person name="Lohr M."/>
            <person name="Manuell A."/>
            <person name="Meier I."/>
            <person name="Mets L."/>
            <person name="Mittag M."/>
            <person name="Mittelmeier T."/>
            <person name="Moroney J.V."/>
            <person name="Moseley J."/>
            <person name="Napoli C."/>
            <person name="Nedelcu A.M."/>
            <person name="Niyogi K."/>
            <person name="Novoselov S.V."/>
            <person name="Paulsen I.T."/>
            <person name="Pazour G."/>
            <person name="Purton S."/>
            <person name="Ral J.P."/>
            <person name="Riano-Pachon D.M."/>
            <person name="Riekhof W."/>
            <person name="Rymarquis L."/>
            <person name="Schroda M."/>
            <person name="Stern D."/>
            <person name="Umen J."/>
            <person name="Willows R."/>
            <person name="Wilson N."/>
            <person name="Zimmer S.L."/>
            <person name="Allmer J."/>
            <person name="Balk J."/>
            <person name="Bisova K."/>
            <person name="Chen C.J."/>
            <person name="Elias M."/>
            <person name="Gendler K."/>
            <person name="Hauser C."/>
            <person name="Lamb M.R."/>
            <person name="Ledford H."/>
            <person name="Long J.C."/>
            <person name="Minagawa J."/>
            <person name="Page M.D."/>
            <person name="Pan J."/>
            <person name="Pootakham W."/>
            <person name="Roje S."/>
            <person name="Rose A."/>
            <person name="Stahlberg E."/>
            <person name="Terauchi A.M."/>
            <person name="Yang P."/>
            <person name="Ball S."/>
            <person name="Bowler C."/>
            <person name="Dieckmann C.L."/>
            <person name="Gladyshev V.N."/>
            <person name="Green P."/>
            <person name="Jorgensen R."/>
            <person name="Mayfield S."/>
            <person name="Mueller-Roeber B."/>
            <person name="Rajamani S."/>
            <person name="Sayre R.T."/>
            <person name="Brokstein P."/>
            <person name="Dubchak I."/>
            <person name="Goodstein D."/>
            <person name="Hornick L."/>
            <person name="Huang Y.W."/>
            <person name="Jhaveri J."/>
            <person name="Luo Y."/>
            <person name="Martinez D."/>
            <person name="Ngau W.C."/>
            <person name="Otillar B."/>
            <person name="Poliakov A."/>
            <person name="Porter A."/>
            <person name="Szajkowski L."/>
            <person name="Werner G."/>
            <person name="Zhou K."/>
            <person name="Grigoriev I.V."/>
            <person name="Rokhsar D.S."/>
            <person name="Grossman A.R."/>
        </authorList>
    </citation>
    <scope>NUCLEOTIDE SEQUENCE [LARGE SCALE GENOMIC DNA]</scope>
    <source>
        <strain evidence="4">CC-503</strain>
    </source>
</reference>
<evidence type="ECO:0000256" key="1">
    <source>
        <dbReference type="SAM" id="MobiDB-lite"/>
    </source>
</evidence>
<organism evidence="3 4">
    <name type="scientific">Chlamydomonas reinhardtii</name>
    <name type="common">Chlamydomonas smithii</name>
    <dbReference type="NCBI Taxonomy" id="3055"/>
    <lineage>
        <taxon>Eukaryota</taxon>
        <taxon>Viridiplantae</taxon>
        <taxon>Chlorophyta</taxon>
        <taxon>core chlorophytes</taxon>
        <taxon>Chlorophyceae</taxon>
        <taxon>CS clade</taxon>
        <taxon>Chlamydomonadales</taxon>
        <taxon>Chlamydomonadaceae</taxon>
        <taxon>Chlamydomonas</taxon>
    </lineage>
</organism>
<dbReference type="Proteomes" id="UP000006906">
    <property type="component" value="Unassembled WGS sequence"/>
</dbReference>
<feature type="signal peptide" evidence="2">
    <location>
        <begin position="1"/>
        <end position="19"/>
    </location>
</feature>
<dbReference type="InParanoid" id="A0A2K3CN10"/>
<gene>
    <name evidence="3" type="ORF">CHLRE_26g756647v5</name>
</gene>
<dbReference type="RefSeq" id="XP_042914093.1">
    <property type="nucleotide sequence ID" value="XM_043072973.1"/>
</dbReference>
<protein>
    <submittedName>
        <fullName evidence="3">Uncharacterized protein</fullName>
    </submittedName>
</protein>
<keyword evidence="2" id="KW-0732">Signal</keyword>
<feature type="region of interest" description="Disordered" evidence="1">
    <location>
        <begin position="64"/>
        <end position="90"/>
    </location>
</feature>
<dbReference type="Gramene" id="PNW69666">
    <property type="protein sequence ID" value="PNW69666"/>
    <property type="gene ID" value="CHLRE_26g756647v5"/>
</dbReference>